<dbReference type="PANTHER" id="PTHR33112">
    <property type="entry name" value="DOMAIN PROTEIN, PUTATIVE-RELATED"/>
    <property type="match status" value="1"/>
</dbReference>
<dbReference type="AlphaFoldDB" id="A0A2J6S838"/>
<evidence type="ECO:0000313" key="2">
    <source>
        <dbReference type="EMBL" id="PMD46934.1"/>
    </source>
</evidence>
<dbReference type="Pfam" id="PF06985">
    <property type="entry name" value="HET"/>
    <property type="match status" value="1"/>
</dbReference>
<name>A0A2J6S838_HYAVF</name>
<dbReference type="STRING" id="1149755.A0A2J6S838"/>
<accession>A0A2J6S838</accession>
<dbReference type="InterPro" id="IPR010730">
    <property type="entry name" value="HET"/>
</dbReference>
<dbReference type="PANTHER" id="PTHR33112:SF16">
    <property type="entry name" value="HETEROKARYON INCOMPATIBILITY DOMAIN-CONTAINING PROTEIN"/>
    <property type="match status" value="1"/>
</dbReference>
<dbReference type="OrthoDB" id="5347061at2759"/>
<feature type="domain" description="Heterokaryon incompatibility" evidence="1">
    <location>
        <begin position="38"/>
        <end position="196"/>
    </location>
</feature>
<keyword evidence="3" id="KW-1185">Reference proteome</keyword>
<organism evidence="2 3">
    <name type="scientific">Hyaloscypha variabilis (strain UAMH 11265 / GT02V1 / F)</name>
    <name type="common">Meliniomyces variabilis</name>
    <dbReference type="NCBI Taxonomy" id="1149755"/>
    <lineage>
        <taxon>Eukaryota</taxon>
        <taxon>Fungi</taxon>
        <taxon>Dikarya</taxon>
        <taxon>Ascomycota</taxon>
        <taxon>Pezizomycotina</taxon>
        <taxon>Leotiomycetes</taxon>
        <taxon>Helotiales</taxon>
        <taxon>Hyaloscyphaceae</taxon>
        <taxon>Hyaloscypha</taxon>
        <taxon>Hyaloscypha variabilis</taxon>
    </lineage>
</organism>
<evidence type="ECO:0000259" key="1">
    <source>
        <dbReference type="Pfam" id="PF06985"/>
    </source>
</evidence>
<sequence>MTFLPARLIDVGDGLNQPRLVLTSTLWPRTPQGEATKYMALSYCWGILDGTSKLLTTTHDTIRSRIENIEVGAMPLAFQDAIAVARKLTIQYIWIDSLCILQDDARDWQTESSKMAEIFSNAYLTLIAAAGSGCNDSFLISRGLPGPSCAIPLKMNHELNVEGEFSLRFRQHHGRGDKMADIRGSRWITRGWTFQEERLARRALIFGSSKFFLDCRSLERSQDSDRYQSRPAWVASATGNLGEDRVPEPESTATAQVWDDWQTLCSHYSYRELTFPKDKLPAFSGMASRFAKKVHSQYLAGLWRQNLMHDLFWTPVTIMTKPSNYRSPSWSWASLDGRI</sequence>
<gene>
    <name evidence="2" type="ORF">L207DRAFT_418085</name>
</gene>
<dbReference type="Proteomes" id="UP000235786">
    <property type="component" value="Unassembled WGS sequence"/>
</dbReference>
<reference evidence="2 3" key="1">
    <citation type="submission" date="2016-04" db="EMBL/GenBank/DDBJ databases">
        <title>A degradative enzymes factory behind the ericoid mycorrhizal symbiosis.</title>
        <authorList>
            <consortium name="DOE Joint Genome Institute"/>
            <person name="Martino E."/>
            <person name="Morin E."/>
            <person name="Grelet G."/>
            <person name="Kuo A."/>
            <person name="Kohler A."/>
            <person name="Daghino S."/>
            <person name="Barry K."/>
            <person name="Choi C."/>
            <person name="Cichocki N."/>
            <person name="Clum A."/>
            <person name="Copeland A."/>
            <person name="Hainaut M."/>
            <person name="Haridas S."/>
            <person name="Labutti K."/>
            <person name="Lindquist E."/>
            <person name="Lipzen A."/>
            <person name="Khouja H.-R."/>
            <person name="Murat C."/>
            <person name="Ohm R."/>
            <person name="Olson A."/>
            <person name="Spatafora J."/>
            <person name="Veneault-Fourrey C."/>
            <person name="Henrissat B."/>
            <person name="Grigoriev I."/>
            <person name="Martin F."/>
            <person name="Perotto S."/>
        </authorList>
    </citation>
    <scope>NUCLEOTIDE SEQUENCE [LARGE SCALE GENOMIC DNA]</scope>
    <source>
        <strain evidence="2 3">F</strain>
    </source>
</reference>
<feature type="non-terminal residue" evidence="2">
    <location>
        <position position="339"/>
    </location>
</feature>
<evidence type="ECO:0000313" key="3">
    <source>
        <dbReference type="Proteomes" id="UP000235786"/>
    </source>
</evidence>
<protein>
    <submittedName>
        <fullName evidence="2">HET-domain-containing protein</fullName>
    </submittedName>
</protein>
<dbReference type="EMBL" id="KZ613939">
    <property type="protein sequence ID" value="PMD46934.1"/>
    <property type="molecule type" value="Genomic_DNA"/>
</dbReference>
<proteinExistence type="predicted"/>